<organism evidence="1 2">
    <name type="scientific">Nesterenkonia jeotgali</name>
    <dbReference type="NCBI Taxonomy" id="317018"/>
    <lineage>
        <taxon>Bacteria</taxon>
        <taxon>Bacillati</taxon>
        <taxon>Actinomycetota</taxon>
        <taxon>Actinomycetes</taxon>
        <taxon>Micrococcales</taxon>
        <taxon>Micrococcaceae</taxon>
        <taxon>Nesterenkonia</taxon>
    </lineage>
</organism>
<dbReference type="AlphaFoldDB" id="A0A0W8IGN0"/>
<keyword evidence="2" id="KW-1185">Reference proteome</keyword>
<evidence type="ECO:0000313" key="1">
    <source>
        <dbReference type="EMBL" id="KUG58987.1"/>
    </source>
</evidence>
<proteinExistence type="predicted"/>
<accession>A0A0W8IGN0</accession>
<gene>
    <name evidence="1" type="ORF">AVL63_02900</name>
</gene>
<dbReference type="Proteomes" id="UP000054023">
    <property type="component" value="Unassembled WGS sequence"/>
</dbReference>
<name>A0A0W8IGN0_9MICC</name>
<dbReference type="STRING" id="317018.AVL63_02900"/>
<dbReference type="EMBL" id="LQBM01000003">
    <property type="protein sequence ID" value="KUG58987.1"/>
    <property type="molecule type" value="Genomic_DNA"/>
</dbReference>
<reference evidence="2" key="1">
    <citation type="submission" date="2015-12" db="EMBL/GenBank/DDBJ databases">
        <authorList>
            <person name="Nair G.R."/>
            <person name="Kaur G."/>
            <person name="Mayilraj S."/>
        </authorList>
    </citation>
    <scope>NUCLEOTIDE SEQUENCE [LARGE SCALE GENOMIC DNA]</scope>
    <source>
        <strain evidence="2">CD08_7</strain>
    </source>
</reference>
<protein>
    <submittedName>
        <fullName evidence="1">Uncharacterized protein</fullName>
    </submittedName>
</protein>
<comment type="caution">
    <text evidence="1">The sequence shown here is derived from an EMBL/GenBank/DDBJ whole genome shotgun (WGS) entry which is preliminary data.</text>
</comment>
<evidence type="ECO:0000313" key="2">
    <source>
        <dbReference type="Proteomes" id="UP000054023"/>
    </source>
</evidence>
<sequence length="316" mass="35166">MDDDRWESPAARFNTHRRGVWELLTGSEVLPRYPGVRSTTWEVPGGQGERRAQHQPIQGRTIPMRVKVWPICTDPANEMYQREGRDAQERLGFLAQNLRELKWRTRLGAQLSGGNLKMTRTLTAGEHYLSGDGMTGGTEACSVSVQADWDEEIAEGAKYAIVTALYRNGAGTWYTPWQYVGRTGLVAGRTYQLEVPVGDAPIDDAMVAVRLQPTAYSGNHRFTNEFGVGFTTASLQAARWHIFNCAGSEWARGEHENRVWNVSKPDRGAMRAHGRPMGSALLIQPGIAGDGRRVGKVNVRLTQGGQVFLAVRPKWF</sequence>